<dbReference type="Gene3D" id="3.40.1350.10">
    <property type="match status" value="1"/>
</dbReference>
<organism evidence="1 2">
    <name type="scientific">Noviherbaspirillum galbum</name>
    <dbReference type="NCBI Taxonomy" id="2709383"/>
    <lineage>
        <taxon>Bacteria</taxon>
        <taxon>Pseudomonadati</taxon>
        <taxon>Pseudomonadota</taxon>
        <taxon>Betaproteobacteria</taxon>
        <taxon>Burkholderiales</taxon>
        <taxon>Oxalobacteraceae</taxon>
        <taxon>Noviherbaspirillum</taxon>
    </lineage>
</organism>
<comment type="caution">
    <text evidence="1">The sequence shown here is derived from an EMBL/GenBank/DDBJ whole genome shotgun (WGS) entry which is preliminary data.</text>
</comment>
<dbReference type="InterPro" id="IPR011856">
    <property type="entry name" value="tRNA_endonuc-like_dom_sf"/>
</dbReference>
<reference evidence="1 2" key="1">
    <citation type="submission" date="2020-02" db="EMBL/GenBank/DDBJ databases">
        <authorList>
            <person name="Kim M.K."/>
        </authorList>
    </citation>
    <scope>NUCLEOTIDE SEQUENCE [LARGE SCALE GENOMIC DNA]</scope>
    <source>
        <strain evidence="1 2">17J57-3</strain>
    </source>
</reference>
<dbReference type="EMBL" id="JAAIVB010000069">
    <property type="protein sequence ID" value="NEX63344.1"/>
    <property type="molecule type" value="Genomic_DNA"/>
</dbReference>
<evidence type="ECO:0008006" key="3">
    <source>
        <dbReference type="Google" id="ProtNLM"/>
    </source>
</evidence>
<name>A0A6B3SRM6_9BURK</name>
<sequence length="409" mass="45780">MYTEYMVVESSGSSPKRAKRLRLGDTSCRNEAWLRDTLHQNPDILPIAEIDSSFGQLIPLCTELRTGSGPIDLAFINQHGRLTLVECKLWRNPEARREVVAQILDYARSISRWSYSDLQRQVSAATGITGNVPFELVRSKFPYLEEHAFVDATAAAMRQGRFMLLIAGDGIREDVGAIAELINRNAASAFAFGMVEVALYDLEGSALIIQPRVVARTQVIPHHVVVVQSETGSVPILNAEETGDLETGRVGRPDTEVKEVNAQHEIYRHWWKPVLAASIDDPDQEPPKLYWPNNVRLPLPWPGVWILLYATRNGQGELGACLAGRAGAYADFIERLRPNVDKILMQLPEKSEFRKFSTGDDFTFTITRSGSDFASDQEKTQWLAKMANVFVNVFRPIAKELIRDSSSPL</sequence>
<accession>A0A6B3SRM6</accession>
<gene>
    <name evidence="1" type="ORF">G3574_19870</name>
</gene>
<evidence type="ECO:0000313" key="2">
    <source>
        <dbReference type="Proteomes" id="UP000482155"/>
    </source>
</evidence>
<dbReference type="RefSeq" id="WP_163967162.1">
    <property type="nucleotide sequence ID" value="NZ_JAAIVB010000069.1"/>
</dbReference>
<keyword evidence="2" id="KW-1185">Reference proteome</keyword>
<proteinExistence type="predicted"/>
<dbReference type="Proteomes" id="UP000482155">
    <property type="component" value="Unassembled WGS sequence"/>
</dbReference>
<dbReference type="AlphaFoldDB" id="A0A6B3SRM6"/>
<protein>
    <recommendedName>
        <fullName evidence="3">DUF4268 domain-containing protein</fullName>
    </recommendedName>
</protein>
<dbReference type="GO" id="GO:0003676">
    <property type="term" value="F:nucleic acid binding"/>
    <property type="evidence" value="ECO:0007669"/>
    <property type="project" value="InterPro"/>
</dbReference>
<evidence type="ECO:0000313" key="1">
    <source>
        <dbReference type="EMBL" id="NEX63344.1"/>
    </source>
</evidence>